<keyword evidence="6 13" id="KW-1133">Transmembrane helix</keyword>
<dbReference type="EMBL" id="JALNTZ010000005">
    <property type="protein sequence ID" value="KAJ3652140.1"/>
    <property type="molecule type" value="Genomic_DNA"/>
</dbReference>
<evidence type="ECO:0000256" key="11">
    <source>
        <dbReference type="ARBA" id="ARBA00023160"/>
    </source>
</evidence>
<keyword evidence="16" id="KW-1185">Reference proteome</keyword>
<keyword evidence="10 13" id="KW-0472">Membrane</keyword>
<dbReference type="CDD" id="cd03505">
    <property type="entry name" value="Delta9-FADS-like"/>
    <property type="match status" value="1"/>
</dbReference>
<dbReference type="PANTHER" id="PTHR11351">
    <property type="entry name" value="ACYL-COA DESATURASE"/>
    <property type="match status" value="1"/>
</dbReference>
<evidence type="ECO:0000256" key="3">
    <source>
        <dbReference type="ARBA" id="ARBA00022516"/>
    </source>
</evidence>
<feature type="transmembrane region" description="Helical" evidence="13">
    <location>
        <begin position="176"/>
        <end position="196"/>
    </location>
</feature>
<dbReference type="PANTHER" id="PTHR11351:SF98">
    <property type="entry name" value="RE43130P"/>
    <property type="match status" value="1"/>
</dbReference>
<keyword evidence="3 12" id="KW-0444">Lipid biosynthesis</keyword>
<keyword evidence="9" id="KW-0443">Lipid metabolism</keyword>
<evidence type="ECO:0000259" key="14">
    <source>
        <dbReference type="Pfam" id="PF00487"/>
    </source>
</evidence>
<evidence type="ECO:0000256" key="13">
    <source>
        <dbReference type="SAM" id="Phobius"/>
    </source>
</evidence>
<dbReference type="InterPro" id="IPR005804">
    <property type="entry name" value="FA_desaturase_dom"/>
</dbReference>
<evidence type="ECO:0000256" key="10">
    <source>
        <dbReference type="ARBA" id="ARBA00023136"/>
    </source>
</evidence>
<evidence type="ECO:0000256" key="4">
    <source>
        <dbReference type="ARBA" id="ARBA00022692"/>
    </source>
</evidence>
<evidence type="ECO:0000256" key="7">
    <source>
        <dbReference type="ARBA" id="ARBA00023002"/>
    </source>
</evidence>
<feature type="domain" description="Fatty acid desaturase" evidence="14">
    <location>
        <begin position="61"/>
        <end position="264"/>
    </location>
</feature>
<proteinExistence type="inferred from homology"/>
<dbReference type="InterPro" id="IPR015876">
    <property type="entry name" value="Acyl-CoA_DS"/>
</dbReference>
<dbReference type="GO" id="GO:0005506">
    <property type="term" value="F:iron ion binding"/>
    <property type="evidence" value="ECO:0007669"/>
    <property type="project" value="TreeGrafter"/>
</dbReference>
<evidence type="ECO:0000256" key="9">
    <source>
        <dbReference type="ARBA" id="ARBA00023098"/>
    </source>
</evidence>
<dbReference type="AlphaFoldDB" id="A0AA38I9E7"/>
<accession>A0AA38I9E7</accession>
<feature type="transmembrane region" description="Helical" evidence="13">
    <location>
        <begin position="202"/>
        <end position="223"/>
    </location>
</feature>
<keyword evidence="5" id="KW-0276">Fatty acid metabolism</keyword>
<evidence type="ECO:0000256" key="8">
    <source>
        <dbReference type="ARBA" id="ARBA00023004"/>
    </source>
</evidence>
<evidence type="ECO:0000256" key="12">
    <source>
        <dbReference type="RuleBase" id="RU000581"/>
    </source>
</evidence>
<sequence>MGVPENKISDTKMSIKNKSTSSELPKKSQIVWKNIFLLFFLHLFALHGIYFVTTIKFSTIVWAIFTAVITGQGITTGAHRLWAHRSYKAKLPLRIILCFFQTMALQTPIYDWVRDHRVHHKFTDTDADPHNASRGFFFSHVGWLLVRKHKQVIAKGNTLDLSDLENDPVVMFQKRYYMIFAPILCLVVPAWVSWYYFEEDLYVAWTTTCCLRYVFTLHATWAVNSVAHIWGTKPYNREIKPTENVFVSICSFGEGWHNYHHVFPWDYKAGEFGSYKTNVSTAIIDLMAKIGWAYDLKSATPEMLKLRRSRMEK</sequence>
<gene>
    <name evidence="15" type="ORF">Zmor_018131</name>
</gene>
<dbReference type="Pfam" id="PF00487">
    <property type="entry name" value="FA_desaturase"/>
    <property type="match status" value="1"/>
</dbReference>
<comment type="cofactor">
    <cofactor evidence="12">
        <name>Fe(2+)</name>
        <dbReference type="ChEBI" id="CHEBI:29033"/>
    </cofactor>
</comment>
<keyword evidence="4 12" id="KW-0812">Transmembrane</keyword>
<comment type="similarity">
    <text evidence="2 12">Belongs to the fatty acid desaturase type 1 family.</text>
</comment>
<evidence type="ECO:0000256" key="1">
    <source>
        <dbReference type="ARBA" id="ARBA00004141"/>
    </source>
</evidence>
<comment type="subcellular location">
    <subcellularLocation>
        <location evidence="1">Membrane</location>
        <topology evidence="1">Multi-pass membrane protein</topology>
    </subcellularLocation>
</comment>
<dbReference type="GO" id="GO:0006636">
    <property type="term" value="P:unsaturated fatty acid biosynthetic process"/>
    <property type="evidence" value="ECO:0007669"/>
    <property type="project" value="TreeGrafter"/>
</dbReference>
<comment type="domain">
    <text evidence="12">The histidine box domains are involved in binding the catalytic metal ions.</text>
</comment>
<evidence type="ECO:0000256" key="5">
    <source>
        <dbReference type="ARBA" id="ARBA00022832"/>
    </source>
</evidence>
<keyword evidence="11 12" id="KW-0275">Fatty acid biosynthesis</keyword>
<organism evidence="15 16">
    <name type="scientific">Zophobas morio</name>
    <dbReference type="NCBI Taxonomy" id="2755281"/>
    <lineage>
        <taxon>Eukaryota</taxon>
        <taxon>Metazoa</taxon>
        <taxon>Ecdysozoa</taxon>
        <taxon>Arthropoda</taxon>
        <taxon>Hexapoda</taxon>
        <taxon>Insecta</taxon>
        <taxon>Pterygota</taxon>
        <taxon>Neoptera</taxon>
        <taxon>Endopterygota</taxon>
        <taxon>Coleoptera</taxon>
        <taxon>Polyphaga</taxon>
        <taxon>Cucujiformia</taxon>
        <taxon>Tenebrionidae</taxon>
        <taxon>Zophobas</taxon>
    </lineage>
</organism>
<feature type="transmembrane region" description="Helical" evidence="13">
    <location>
        <begin position="35"/>
        <end position="53"/>
    </location>
</feature>
<evidence type="ECO:0000256" key="2">
    <source>
        <dbReference type="ARBA" id="ARBA00009295"/>
    </source>
</evidence>
<reference evidence="15" key="1">
    <citation type="journal article" date="2023" name="G3 (Bethesda)">
        <title>Whole genome assemblies of Zophobas morio and Tenebrio molitor.</title>
        <authorList>
            <person name="Kaur S."/>
            <person name="Stinson S.A."/>
            <person name="diCenzo G.C."/>
        </authorList>
    </citation>
    <scope>NUCLEOTIDE SEQUENCE</scope>
    <source>
        <strain evidence="15">QUZm001</strain>
    </source>
</reference>
<evidence type="ECO:0000313" key="16">
    <source>
        <dbReference type="Proteomes" id="UP001168821"/>
    </source>
</evidence>
<dbReference type="PRINTS" id="PR00075">
    <property type="entry name" value="FACDDSATRASE"/>
</dbReference>
<dbReference type="GO" id="GO:0005789">
    <property type="term" value="C:endoplasmic reticulum membrane"/>
    <property type="evidence" value="ECO:0007669"/>
    <property type="project" value="TreeGrafter"/>
</dbReference>
<keyword evidence="7 12" id="KW-0560">Oxidoreductase</keyword>
<feature type="transmembrane region" description="Helical" evidence="13">
    <location>
        <begin position="59"/>
        <end position="79"/>
    </location>
</feature>
<comment type="caution">
    <text evidence="15">The sequence shown here is derived from an EMBL/GenBank/DDBJ whole genome shotgun (WGS) entry which is preliminary data.</text>
</comment>
<protein>
    <recommendedName>
        <fullName evidence="14">Fatty acid desaturase domain-containing protein</fullName>
    </recommendedName>
</protein>
<dbReference type="Proteomes" id="UP001168821">
    <property type="component" value="Unassembled WGS sequence"/>
</dbReference>
<dbReference type="GO" id="GO:0004768">
    <property type="term" value="F:stearoyl-CoA 9-desaturase activity"/>
    <property type="evidence" value="ECO:0007669"/>
    <property type="project" value="TreeGrafter"/>
</dbReference>
<evidence type="ECO:0000256" key="6">
    <source>
        <dbReference type="ARBA" id="ARBA00022989"/>
    </source>
</evidence>
<evidence type="ECO:0000313" key="15">
    <source>
        <dbReference type="EMBL" id="KAJ3652140.1"/>
    </source>
</evidence>
<name>A0AA38I9E7_9CUCU</name>
<keyword evidence="8" id="KW-0408">Iron</keyword>